<feature type="transmembrane region" description="Helical" evidence="1">
    <location>
        <begin position="73"/>
        <end position="92"/>
    </location>
</feature>
<comment type="caution">
    <text evidence="2">The sequence shown here is derived from an EMBL/GenBank/DDBJ whole genome shotgun (WGS) entry which is preliminary data.</text>
</comment>
<keyword evidence="1" id="KW-0812">Transmembrane</keyword>
<gene>
    <name evidence="2" type="ORF">F994_02106</name>
</gene>
<name>N8NYL1_9GAMM</name>
<accession>N8NYL1</accession>
<keyword evidence="1" id="KW-0472">Membrane</keyword>
<reference evidence="2 3" key="1">
    <citation type="submission" date="2013-02" db="EMBL/GenBank/DDBJ databases">
        <title>The Genome Sequence of Acinetobacter sp. ANC 3994.</title>
        <authorList>
            <consortium name="The Broad Institute Genome Sequencing Platform"/>
            <consortium name="The Broad Institute Genome Sequencing Center for Infectious Disease"/>
            <person name="Cerqueira G."/>
            <person name="Feldgarden M."/>
            <person name="Courvalin P."/>
            <person name="Perichon B."/>
            <person name="Grillot-Courvalin C."/>
            <person name="Clermont D."/>
            <person name="Rocha E."/>
            <person name="Yoon E.-J."/>
            <person name="Nemec A."/>
            <person name="Walker B."/>
            <person name="Young S.K."/>
            <person name="Zeng Q."/>
            <person name="Gargeya S."/>
            <person name="Fitzgerald M."/>
            <person name="Haas B."/>
            <person name="Abouelleil A."/>
            <person name="Alvarado L."/>
            <person name="Arachchi H.M."/>
            <person name="Berlin A.M."/>
            <person name="Chapman S.B."/>
            <person name="Dewar J."/>
            <person name="Goldberg J."/>
            <person name="Griggs A."/>
            <person name="Gujja S."/>
            <person name="Hansen M."/>
            <person name="Howarth C."/>
            <person name="Imamovic A."/>
            <person name="Larimer J."/>
            <person name="McCowan C."/>
            <person name="Murphy C."/>
            <person name="Neiman D."/>
            <person name="Pearson M."/>
            <person name="Priest M."/>
            <person name="Roberts A."/>
            <person name="Saif S."/>
            <person name="Shea T."/>
            <person name="Sisk P."/>
            <person name="Sykes S."/>
            <person name="Wortman J."/>
            <person name="Nusbaum C."/>
            <person name="Birren B."/>
        </authorList>
    </citation>
    <scope>NUCLEOTIDE SEQUENCE [LARGE SCALE GENOMIC DNA]</scope>
    <source>
        <strain evidence="2 3">ANC 3994</strain>
    </source>
</reference>
<dbReference type="RefSeq" id="WP_004648586.1">
    <property type="nucleotide sequence ID" value="NZ_KB849164.1"/>
</dbReference>
<dbReference type="AlphaFoldDB" id="N8NYL1"/>
<dbReference type="PATRIC" id="fig|1217715.3.peg.2055"/>
<evidence type="ECO:0000256" key="1">
    <source>
        <dbReference type="SAM" id="Phobius"/>
    </source>
</evidence>
<dbReference type="HOGENOM" id="CLU_559774_0_0_6"/>
<sequence length="487" mass="55616">MASKISFCIAVFLFFLSWCLPAYEGIIGVGVMLTAFAYHFMILPIFIVFPVWANLTFLFTLKYYIKSSPASDLGSIYAAVTFALMFIGVAMSLNKLNVGALVWLASSIFLMCAFTLKKISEIYARIILVAVISIFTFLAIQLYLYTVDEAKFQTTQSQELGLKRYLFRGKDSDFNVPALTQVSQNHSTRILNREKVDDQARDMITLIGETIEVDFNNVISVPTFSHKQASCELEPNQQHTLLYPIQYLEKGYYWRKYFNSGAVAIGIPTQQKATILYHATNLDSNYTQIKIIRKVDQHVLYEQRLVTQAEYTGCHYEPRGYASELNTAFELGLNPFEIKNNGFIPHGKFKTNEVLVAGCSWKKETHNRFQFENKKINFLDQQVLQPQLLCSDHYIAVASVEKRGVTQLETGLNLKMFQREDLQPIECGTLRYLLSESQIQAFYEGGLMMTQVTVLEERPTHAECPKVELRLSDGFVDTDYNYLSKSN</sequence>
<proteinExistence type="predicted"/>
<dbReference type="Proteomes" id="UP000013086">
    <property type="component" value="Unassembled WGS sequence"/>
</dbReference>
<protein>
    <submittedName>
        <fullName evidence="2">Uncharacterized protein</fullName>
    </submittedName>
</protein>
<evidence type="ECO:0000313" key="3">
    <source>
        <dbReference type="Proteomes" id="UP000013086"/>
    </source>
</evidence>
<dbReference type="eggNOG" id="ENOG502ZBCQ">
    <property type="taxonomic scope" value="Bacteria"/>
</dbReference>
<feature type="transmembrane region" description="Helical" evidence="1">
    <location>
        <begin position="123"/>
        <end position="145"/>
    </location>
</feature>
<feature type="transmembrane region" description="Helical" evidence="1">
    <location>
        <begin position="98"/>
        <end position="116"/>
    </location>
</feature>
<evidence type="ECO:0000313" key="2">
    <source>
        <dbReference type="EMBL" id="ENU19250.1"/>
    </source>
</evidence>
<dbReference type="EMBL" id="APOH01000015">
    <property type="protein sequence ID" value="ENU19250.1"/>
    <property type="molecule type" value="Genomic_DNA"/>
</dbReference>
<feature type="transmembrane region" description="Helical" evidence="1">
    <location>
        <begin position="37"/>
        <end position="61"/>
    </location>
</feature>
<organism evidence="2 3">
    <name type="scientific">Acinetobacter bohemicus ANC 3994</name>
    <dbReference type="NCBI Taxonomy" id="1217715"/>
    <lineage>
        <taxon>Bacteria</taxon>
        <taxon>Pseudomonadati</taxon>
        <taxon>Pseudomonadota</taxon>
        <taxon>Gammaproteobacteria</taxon>
        <taxon>Moraxellales</taxon>
        <taxon>Moraxellaceae</taxon>
        <taxon>Acinetobacter</taxon>
    </lineage>
</organism>
<keyword evidence="1" id="KW-1133">Transmembrane helix</keyword>
<dbReference type="OrthoDB" id="6680376at2"/>